<evidence type="ECO:0000313" key="2">
    <source>
        <dbReference type="Proteomes" id="UP000287033"/>
    </source>
</evidence>
<sequence length="69" mass="7738">MRQCRPPDIPVLGACVLPARRDGRGSACVIGTSNGESACVFTDVSRRRRIRMRIKRSRTPPSREEARMP</sequence>
<organism evidence="1 2">
    <name type="scientific">Chiloscyllium punctatum</name>
    <name type="common">Brownbanded bambooshark</name>
    <name type="synonym">Hemiscyllium punctatum</name>
    <dbReference type="NCBI Taxonomy" id="137246"/>
    <lineage>
        <taxon>Eukaryota</taxon>
        <taxon>Metazoa</taxon>
        <taxon>Chordata</taxon>
        <taxon>Craniata</taxon>
        <taxon>Vertebrata</taxon>
        <taxon>Chondrichthyes</taxon>
        <taxon>Elasmobranchii</taxon>
        <taxon>Galeomorphii</taxon>
        <taxon>Galeoidea</taxon>
        <taxon>Orectolobiformes</taxon>
        <taxon>Hemiscylliidae</taxon>
        <taxon>Chiloscyllium</taxon>
    </lineage>
</organism>
<name>A0A401T4W7_CHIPU</name>
<dbReference type="Proteomes" id="UP000287033">
    <property type="component" value="Unassembled WGS sequence"/>
</dbReference>
<protein>
    <submittedName>
        <fullName evidence="1">Uncharacterized protein</fullName>
    </submittedName>
</protein>
<comment type="caution">
    <text evidence="1">The sequence shown here is derived from an EMBL/GenBank/DDBJ whole genome shotgun (WGS) entry which is preliminary data.</text>
</comment>
<proteinExistence type="predicted"/>
<dbReference type="EMBL" id="BEZZ01001036">
    <property type="protein sequence ID" value="GCC37660.1"/>
    <property type="molecule type" value="Genomic_DNA"/>
</dbReference>
<accession>A0A401T4W7</accession>
<reference evidence="1 2" key="1">
    <citation type="journal article" date="2018" name="Nat. Ecol. Evol.">
        <title>Shark genomes provide insights into elasmobranch evolution and the origin of vertebrates.</title>
        <authorList>
            <person name="Hara Y"/>
            <person name="Yamaguchi K"/>
            <person name="Onimaru K"/>
            <person name="Kadota M"/>
            <person name="Koyanagi M"/>
            <person name="Keeley SD"/>
            <person name="Tatsumi K"/>
            <person name="Tanaka K"/>
            <person name="Motone F"/>
            <person name="Kageyama Y"/>
            <person name="Nozu R"/>
            <person name="Adachi N"/>
            <person name="Nishimura O"/>
            <person name="Nakagawa R"/>
            <person name="Tanegashima C"/>
            <person name="Kiyatake I"/>
            <person name="Matsumoto R"/>
            <person name="Murakumo K"/>
            <person name="Nishida K"/>
            <person name="Terakita A"/>
            <person name="Kuratani S"/>
            <person name="Sato K"/>
            <person name="Hyodo S Kuraku.S."/>
        </authorList>
    </citation>
    <scope>NUCLEOTIDE SEQUENCE [LARGE SCALE GENOMIC DNA]</scope>
</reference>
<gene>
    <name evidence="1" type="ORF">chiPu_0016165</name>
</gene>
<dbReference type="AlphaFoldDB" id="A0A401T4W7"/>
<keyword evidence="2" id="KW-1185">Reference proteome</keyword>
<evidence type="ECO:0000313" key="1">
    <source>
        <dbReference type="EMBL" id="GCC37660.1"/>
    </source>
</evidence>